<name>A0ABV7ML70_9HYPH</name>
<feature type="region of interest" description="Disordered" evidence="1">
    <location>
        <begin position="55"/>
        <end position="78"/>
    </location>
</feature>
<keyword evidence="3" id="KW-1185">Reference proteome</keyword>
<dbReference type="EMBL" id="JBHRVD010000001">
    <property type="protein sequence ID" value="MFC3322632.1"/>
    <property type="molecule type" value="Genomic_DNA"/>
</dbReference>
<accession>A0ABV7ML70</accession>
<gene>
    <name evidence="2" type="ORF">ACFOJ9_12675</name>
</gene>
<evidence type="ECO:0000313" key="2">
    <source>
        <dbReference type="EMBL" id="MFC3322632.1"/>
    </source>
</evidence>
<evidence type="ECO:0000313" key="3">
    <source>
        <dbReference type="Proteomes" id="UP001595648"/>
    </source>
</evidence>
<evidence type="ECO:0000256" key="1">
    <source>
        <dbReference type="SAM" id="MobiDB-lite"/>
    </source>
</evidence>
<proteinExistence type="predicted"/>
<reference evidence="3" key="1">
    <citation type="journal article" date="2019" name="Int. J. Syst. Evol. Microbiol.">
        <title>The Global Catalogue of Microorganisms (GCM) 10K type strain sequencing project: providing services to taxonomists for standard genome sequencing and annotation.</title>
        <authorList>
            <consortium name="The Broad Institute Genomics Platform"/>
            <consortium name="The Broad Institute Genome Sequencing Center for Infectious Disease"/>
            <person name="Wu L."/>
            <person name="Ma J."/>
        </authorList>
    </citation>
    <scope>NUCLEOTIDE SEQUENCE [LARGE SCALE GENOMIC DNA]</scope>
    <source>
        <strain evidence="3">ICMP 19515</strain>
    </source>
</reference>
<sequence length="78" mass="8780">MAFTPAEKQARYRDRQKLKLSALAEGNVTDISLTIRSASVEWLETTRAMIDAELAARGNATGPKKRTRTEDHPNYGRF</sequence>
<protein>
    <submittedName>
        <fullName evidence="2">Uncharacterized protein</fullName>
    </submittedName>
</protein>
<feature type="compositionally biased region" description="Basic and acidic residues" evidence="1">
    <location>
        <begin position="68"/>
        <end position="78"/>
    </location>
</feature>
<organism evidence="2 3">
    <name type="scientific">Mesorhizobium cantuariense</name>
    <dbReference type="NCBI Taxonomy" id="1300275"/>
    <lineage>
        <taxon>Bacteria</taxon>
        <taxon>Pseudomonadati</taxon>
        <taxon>Pseudomonadota</taxon>
        <taxon>Alphaproteobacteria</taxon>
        <taxon>Hyphomicrobiales</taxon>
        <taxon>Phyllobacteriaceae</taxon>
        <taxon>Mesorhizobium</taxon>
    </lineage>
</organism>
<comment type="caution">
    <text evidence="2">The sequence shown here is derived from an EMBL/GenBank/DDBJ whole genome shotgun (WGS) entry which is preliminary data.</text>
</comment>
<dbReference type="RefSeq" id="WP_378979187.1">
    <property type="nucleotide sequence ID" value="NZ_JBHRVD010000001.1"/>
</dbReference>
<dbReference type="Proteomes" id="UP001595648">
    <property type="component" value="Unassembled WGS sequence"/>
</dbReference>